<keyword evidence="2" id="KW-0812">Transmembrane</keyword>
<name>A0A923LA79_9FIRM</name>
<proteinExistence type="predicted"/>
<keyword evidence="4" id="KW-1185">Reference proteome</keyword>
<comment type="caution">
    <text evidence="3">The sequence shown here is derived from an EMBL/GenBank/DDBJ whole genome shotgun (WGS) entry which is preliminary data.</text>
</comment>
<feature type="transmembrane region" description="Helical" evidence="2">
    <location>
        <begin position="81"/>
        <end position="101"/>
    </location>
</feature>
<evidence type="ECO:0000313" key="4">
    <source>
        <dbReference type="Proteomes" id="UP000649345"/>
    </source>
</evidence>
<accession>A0A923LA79</accession>
<gene>
    <name evidence="3" type="ORF">H8S44_03175</name>
</gene>
<dbReference type="Proteomes" id="UP000649345">
    <property type="component" value="Unassembled WGS sequence"/>
</dbReference>
<feature type="region of interest" description="Disordered" evidence="1">
    <location>
        <begin position="131"/>
        <end position="151"/>
    </location>
</feature>
<evidence type="ECO:0000256" key="2">
    <source>
        <dbReference type="SAM" id="Phobius"/>
    </source>
</evidence>
<evidence type="ECO:0000313" key="3">
    <source>
        <dbReference type="EMBL" id="MBC5658773.1"/>
    </source>
</evidence>
<organism evidence="3 4">
    <name type="scientific">Anaerosacchariphilus hominis</name>
    <dbReference type="NCBI Taxonomy" id="2763017"/>
    <lineage>
        <taxon>Bacteria</taxon>
        <taxon>Bacillati</taxon>
        <taxon>Bacillota</taxon>
        <taxon>Clostridia</taxon>
        <taxon>Lachnospirales</taxon>
        <taxon>Lachnospiraceae</taxon>
        <taxon>Anaerosacchariphilus</taxon>
    </lineage>
</organism>
<reference evidence="3" key="1">
    <citation type="submission" date="2020-08" db="EMBL/GenBank/DDBJ databases">
        <title>Genome public.</title>
        <authorList>
            <person name="Liu C."/>
            <person name="Sun Q."/>
        </authorList>
    </citation>
    <scope>NUCLEOTIDE SEQUENCE</scope>
    <source>
        <strain evidence="3">NSJ-68</strain>
    </source>
</reference>
<keyword evidence="2" id="KW-0472">Membrane</keyword>
<evidence type="ECO:0000256" key="1">
    <source>
        <dbReference type="SAM" id="MobiDB-lite"/>
    </source>
</evidence>
<protein>
    <submittedName>
        <fullName evidence="3">Uncharacterized protein</fullName>
    </submittedName>
</protein>
<feature type="compositionally biased region" description="Basic and acidic residues" evidence="1">
    <location>
        <begin position="141"/>
        <end position="151"/>
    </location>
</feature>
<feature type="transmembrane region" description="Helical" evidence="2">
    <location>
        <begin position="40"/>
        <end position="61"/>
    </location>
</feature>
<dbReference type="RefSeq" id="WP_186873289.1">
    <property type="nucleotide sequence ID" value="NZ_JACOOR010000002.1"/>
</dbReference>
<sequence>MLNEEKIRLMTKAASFEAGEGKKALSMNKFFQGDYISIQLIWAWLSYTVAFCLCVALWVFYKMEYLMTNINKLDLAAMGKGLALLYLGLLGVFLVINYVVYHKRYQENRRKLAAYHHILKQLSHIYQMESRGGSSESTAGGEKHHDDLTGV</sequence>
<dbReference type="EMBL" id="JACOOR010000002">
    <property type="protein sequence ID" value="MBC5658773.1"/>
    <property type="molecule type" value="Genomic_DNA"/>
</dbReference>
<keyword evidence="2" id="KW-1133">Transmembrane helix</keyword>
<dbReference type="AlphaFoldDB" id="A0A923LA79"/>